<keyword evidence="3 4" id="KW-0413">Isomerase</keyword>
<gene>
    <name evidence="7" type="ORF">SAMN04488069_10978</name>
</gene>
<protein>
    <recommendedName>
        <fullName evidence="5">Peptidyl-prolyl cis-trans isomerase</fullName>
        <ecNumber evidence="5">5.2.1.8</ecNumber>
    </recommendedName>
</protein>
<organism evidence="7 8">
    <name type="scientific">Hymenobacter psychrophilus</name>
    <dbReference type="NCBI Taxonomy" id="651662"/>
    <lineage>
        <taxon>Bacteria</taxon>
        <taxon>Pseudomonadati</taxon>
        <taxon>Bacteroidota</taxon>
        <taxon>Cytophagia</taxon>
        <taxon>Cytophagales</taxon>
        <taxon>Hymenobacteraceae</taxon>
        <taxon>Hymenobacter</taxon>
    </lineage>
</organism>
<dbReference type="EMBL" id="FNOV01000009">
    <property type="protein sequence ID" value="SDY49765.1"/>
    <property type="molecule type" value="Genomic_DNA"/>
</dbReference>
<evidence type="ECO:0000256" key="4">
    <source>
        <dbReference type="PROSITE-ProRule" id="PRU00277"/>
    </source>
</evidence>
<dbReference type="RefSeq" id="WP_092741209.1">
    <property type="nucleotide sequence ID" value="NZ_FNOV01000009.1"/>
</dbReference>
<proteinExistence type="inferred from homology"/>
<dbReference type="Pfam" id="PF00254">
    <property type="entry name" value="FKBP_C"/>
    <property type="match status" value="1"/>
</dbReference>
<dbReference type="Proteomes" id="UP000199249">
    <property type="component" value="Unassembled WGS sequence"/>
</dbReference>
<reference evidence="8" key="1">
    <citation type="submission" date="2016-10" db="EMBL/GenBank/DDBJ databases">
        <authorList>
            <person name="Varghese N."/>
            <person name="Submissions S."/>
        </authorList>
    </citation>
    <scope>NUCLEOTIDE SEQUENCE [LARGE SCALE GENOMIC DNA]</scope>
    <source>
        <strain evidence="8">CGMCC 1.8975</strain>
    </source>
</reference>
<feature type="domain" description="PPIase FKBP-type" evidence="6">
    <location>
        <begin position="86"/>
        <end position="174"/>
    </location>
</feature>
<evidence type="ECO:0000256" key="1">
    <source>
        <dbReference type="ARBA" id="ARBA00000971"/>
    </source>
</evidence>
<comment type="catalytic activity">
    <reaction evidence="1 4 5">
        <text>[protein]-peptidylproline (omega=180) = [protein]-peptidylproline (omega=0)</text>
        <dbReference type="Rhea" id="RHEA:16237"/>
        <dbReference type="Rhea" id="RHEA-COMP:10747"/>
        <dbReference type="Rhea" id="RHEA-COMP:10748"/>
        <dbReference type="ChEBI" id="CHEBI:83833"/>
        <dbReference type="ChEBI" id="CHEBI:83834"/>
        <dbReference type="EC" id="5.2.1.8"/>
    </reaction>
</comment>
<dbReference type="AlphaFoldDB" id="A0A1H3KDB4"/>
<evidence type="ECO:0000313" key="8">
    <source>
        <dbReference type="Proteomes" id="UP000199249"/>
    </source>
</evidence>
<dbReference type="SUPFAM" id="SSF54534">
    <property type="entry name" value="FKBP-like"/>
    <property type="match status" value="1"/>
</dbReference>
<evidence type="ECO:0000256" key="2">
    <source>
        <dbReference type="ARBA" id="ARBA00023110"/>
    </source>
</evidence>
<accession>A0A1H3KDB4</accession>
<evidence type="ECO:0000259" key="6">
    <source>
        <dbReference type="PROSITE" id="PS50059"/>
    </source>
</evidence>
<dbReference type="InterPro" id="IPR046357">
    <property type="entry name" value="PPIase_dom_sf"/>
</dbReference>
<evidence type="ECO:0000256" key="5">
    <source>
        <dbReference type="RuleBase" id="RU003915"/>
    </source>
</evidence>
<dbReference type="GO" id="GO:0003755">
    <property type="term" value="F:peptidyl-prolyl cis-trans isomerase activity"/>
    <property type="evidence" value="ECO:0007669"/>
    <property type="project" value="UniProtKB-UniRule"/>
</dbReference>
<dbReference type="InterPro" id="IPR044609">
    <property type="entry name" value="FKBP2/11"/>
</dbReference>
<dbReference type="InterPro" id="IPR001179">
    <property type="entry name" value="PPIase_FKBP_dom"/>
</dbReference>
<dbReference type="OrthoDB" id="9814548at2"/>
<evidence type="ECO:0000256" key="3">
    <source>
        <dbReference type="ARBA" id="ARBA00023235"/>
    </source>
</evidence>
<dbReference type="Gene3D" id="3.10.50.40">
    <property type="match status" value="1"/>
</dbReference>
<dbReference type="EC" id="5.2.1.8" evidence="5"/>
<comment type="similarity">
    <text evidence="5">Belongs to the FKBP-type PPIase family.</text>
</comment>
<keyword evidence="8" id="KW-1185">Reference proteome</keyword>
<dbReference type="PANTHER" id="PTHR45779">
    <property type="entry name" value="PEPTIDYLPROLYL ISOMERASE"/>
    <property type="match status" value="1"/>
</dbReference>
<dbReference type="PANTHER" id="PTHR45779:SF7">
    <property type="entry name" value="PEPTIDYLPROLYL ISOMERASE"/>
    <property type="match status" value="1"/>
</dbReference>
<sequence length="174" mass="18627">MLFSSLWQLLDNATQRGGRFLALLLVLPLLIGCQSDPVDSTDYATRDEQLITDYIKANNLTGFEKKSSGLYVAVTQPGTGDPAVAGQLLTVLYTGLTLDGRIFDSTANRNNDPLTFTVGRGQVIAGWDEGFMGLRPGSKATLLIPSGLAYGARATGPIPAHAVLRFDVELLQAQ</sequence>
<dbReference type="STRING" id="651662.SAMN04488069_10978"/>
<keyword evidence="2 4" id="KW-0697">Rotamase</keyword>
<dbReference type="PROSITE" id="PS50059">
    <property type="entry name" value="FKBP_PPIASE"/>
    <property type="match status" value="1"/>
</dbReference>
<name>A0A1H3KDB4_9BACT</name>
<evidence type="ECO:0000313" key="7">
    <source>
        <dbReference type="EMBL" id="SDY49765.1"/>
    </source>
</evidence>